<dbReference type="AlphaFoldDB" id="A0A7S1BRP0"/>
<dbReference type="PANTHER" id="PTHR12121">
    <property type="entry name" value="CARBON CATABOLITE REPRESSOR PROTEIN 4"/>
    <property type="match status" value="1"/>
</dbReference>
<name>A0A7S1BRP0_9STRA</name>
<organism evidence="2">
    <name type="scientific">Corethron hystrix</name>
    <dbReference type="NCBI Taxonomy" id="216773"/>
    <lineage>
        <taxon>Eukaryota</taxon>
        <taxon>Sar</taxon>
        <taxon>Stramenopiles</taxon>
        <taxon>Ochrophyta</taxon>
        <taxon>Bacillariophyta</taxon>
        <taxon>Coscinodiscophyceae</taxon>
        <taxon>Corethrophycidae</taxon>
        <taxon>Corethrales</taxon>
        <taxon>Corethraceae</taxon>
        <taxon>Corethron</taxon>
    </lineage>
</organism>
<dbReference type="Gene3D" id="3.60.10.10">
    <property type="entry name" value="Endonuclease/exonuclease/phosphatase"/>
    <property type="match status" value="1"/>
</dbReference>
<protein>
    <recommendedName>
        <fullName evidence="1">Endonuclease/exonuclease/phosphatase domain-containing protein</fullName>
    </recommendedName>
</protein>
<dbReference type="InterPro" id="IPR036691">
    <property type="entry name" value="Endo/exonu/phosph_ase_sf"/>
</dbReference>
<dbReference type="GO" id="GO:0000175">
    <property type="term" value="F:3'-5'-RNA exonuclease activity"/>
    <property type="evidence" value="ECO:0007669"/>
    <property type="project" value="TreeGrafter"/>
</dbReference>
<dbReference type="Pfam" id="PF03372">
    <property type="entry name" value="Exo_endo_phos"/>
    <property type="match status" value="1"/>
</dbReference>
<feature type="domain" description="Endonuclease/exonuclease/phosphatase" evidence="1">
    <location>
        <begin position="135"/>
        <end position="476"/>
    </location>
</feature>
<dbReference type="SUPFAM" id="SSF56219">
    <property type="entry name" value="DNase I-like"/>
    <property type="match status" value="1"/>
</dbReference>
<evidence type="ECO:0000313" key="2">
    <source>
        <dbReference type="EMBL" id="CAD8894192.1"/>
    </source>
</evidence>
<evidence type="ECO:0000259" key="1">
    <source>
        <dbReference type="Pfam" id="PF03372"/>
    </source>
</evidence>
<accession>A0A7S1BRP0</accession>
<dbReference type="InterPro" id="IPR005135">
    <property type="entry name" value="Endo/exonuclease/phosphatase"/>
</dbReference>
<sequence length="540" mass="60066">MSPRLQLHHACRTAPRRFSLSPPLSHLFIFPFALSAPPQHKSVSSYSSFIPSLSRPSTNPLSKTIRGLLPAECILRTTVQTVSFFGSVPSTYLPPSRSPYPRLPNLHRPFRNMSSMSSVSNTEAGRNSHRVIRVATYNVLSPHLAAPDYYVNTPPEDLNPSLRLERVLHRLEKEMSAPTLDGDDVPTMLCLQEVSMDWIGPLHTFFADRGYALVSAPYGKLFNGYMGVAMAYPQTAVVPEEIRLVTLADGDGVQGCEWPWAGEKRKRPPSPRPSVFLRTLSRLQGAIGRVMRAMPMIGSGTNTDYRDKDPWAVSRSRRNVLIFGRFRLRHHDGKDGDARTFCLSTYHMPCVFWDPRVMNIHASAAVGTSQALAGNYPLILAGDFNILPDGSTYRLITTGTLPPLNPDVEGPNHIPPPYVNVEGTSVPWKSLIKGGGMDSAHFLAEGQEPTLTNYAHTRVNEEAFVGTLDYIFCSRGEKEGERDDAKDKDTDIDGVKRRQHWKNVRTLSTTMEPVEQSSGPFPNEIEPSDHILLSVELELV</sequence>
<dbReference type="InterPro" id="IPR050410">
    <property type="entry name" value="CCR4/nocturin_mRNA_transcr"/>
</dbReference>
<reference evidence="2" key="1">
    <citation type="submission" date="2021-01" db="EMBL/GenBank/DDBJ databases">
        <authorList>
            <person name="Corre E."/>
            <person name="Pelletier E."/>
            <person name="Niang G."/>
            <person name="Scheremetjew M."/>
            <person name="Finn R."/>
            <person name="Kale V."/>
            <person name="Holt S."/>
            <person name="Cochrane G."/>
            <person name="Meng A."/>
            <person name="Brown T."/>
            <person name="Cohen L."/>
        </authorList>
    </citation>
    <scope>NUCLEOTIDE SEQUENCE</scope>
    <source>
        <strain evidence="2">308</strain>
    </source>
</reference>
<dbReference type="PANTHER" id="PTHR12121:SF101">
    <property type="entry name" value="ENDONUCLEASE_EXONUCLEASE_PHOSPHATASE DOMAIN-CONTAINING PROTEIN"/>
    <property type="match status" value="1"/>
</dbReference>
<dbReference type="EMBL" id="HBFR01029427">
    <property type="protein sequence ID" value="CAD8894192.1"/>
    <property type="molecule type" value="Transcribed_RNA"/>
</dbReference>
<gene>
    <name evidence="2" type="ORF">CHYS00102_LOCUS21405</name>
</gene>
<proteinExistence type="predicted"/>